<evidence type="ECO:0000256" key="2">
    <source>
        <dbReference type="ARBA" id="ARBA00022448"/>
    </source>
</evidence>
<comment type="caution">
    <text evidence="10">The sequence shown here is derived from an EMBL/GenBank/DDBJ whole genome shotgun (WGS) entry which is preliminary data.</text>
</comment>
<evidence type="ECO:0000313" key="10">
    <source>
        <dbReference type="EMBL" id="ONH25128.1"/>
    </source>
</evidence>
<feature type="transmembrane region" description="Helical" evidence="9">
    <location>
        <begin position="114"/>
        <end position="147"/>
    </location>
</feature>
<evidence type="ECO:0008006" key="12">
    <source>
        <dbReference type="Google" id="ProtNLM"/>
    </source>
</evidence>
<feature type="region of interest" description="Disordered" evidence="8">
    <location>
        <begin position="242"/>
        <end position="261"/>
    </location>
</feature>
<keyword evidence="4 9" id="KW-0812">Transmembrane</keyword>
<evidence type="ECO:0000256" key="3">
    <source>
        <dbReference type="ARBA" id="ARBA00022475"/>
    </source>
</evidence>
<evidence type="ECO:0000256" key="6">
    <source>
        <dbReference type="ARBA" id="ARBA00023136"/>
    </source>
</evidence>
<feature type="transmembrane region" description="Helical" evidence="9">
    <location>
        <begin position="448"/>
        <end position="481"/>
    </location>
</feature>
<organism evidence="10 11">
    <name type="scientific">Pseudofrankia asymbiotica</name>
    <dbReference type="NCBI Taxonomy" id="1834516"/>
    <lineage>
        <taxon>Bacteria</taxon>
        <taxon>Bacillati</taxon>
        <taxon>Actinomycetota</taxon>
        <taxon>Actinomycetes</taxon>
        <taxon>Frankiales</taxon>
        <taxon>Frankiaceae</taxon>
        <taxon>Pseudofrankia</taxon>
    </lineage>
</organism>
<protein>
    <recommendedName>
        <fullName evidence="12">Gluconate transporter</fullName>
    </recommendedName>
</protein>
<reference evidence="11" key="1">
    <citation type="submission" date="2016-10" db="EMBL/GenBank/DDBJ databases">
        <title>Frankia sp. NRRL B-16386 Genome sequencing.</title>
        <authorList>
            <person name="Ghodhbane-Gtari F."/>
            <person name="Swanson E."/>
            <person name="Gueddou A."/>
            <person name="Hezbri K."/>
            <person name="Ktari K."/>
            <person name="Nouioui I."/>
            <person name="Morris K."/>
            <person name="Simpson S."/>
            <person name="Abebe-Akele F."/>
            <person name="Thomas K."/>
            <person name="Gtari M."/>
            <person name="Tisa L.S."/>
        </authorList>
    </citation>
    <scope>NUCLEOTIDE SEQUENCE [LARGE SCALE GENOMIC DNA]</scope>
    <source>
        <strain evidence="11">NRRL B-16386</strain>
    </source>
</reference>
<evidence type="ECO:0000313" key="11">
    <source>
        <dbReference type="Proteomes" id="UP000188929"/>
    </source>
</evidence>
<dbReference type="AlphaFoldDB" id="A0A1V2I3M8"/>
<dbReference type="PANTHER" id="PTHR30354:SF22">
    <property type="entry name" value="HIGH-AFFINITY GLUCONATE TRANSPORTER"/>
    <property type="match status" value="1"/>
</dbReference>
<evidence type="ECO:0000256" key="8">
    <source>
        <dbReference type="SAM" id="MobiDB-lite"/>
    </source>
</evidence>
<evidence type="ECO:0000256" key="7">
    <source>
        <dbReference type="ARBA" id="ARBA00049663"/>
    </source>
</evidence>
<proteinExistence type="inferred from homology"/>
<keyword evidence="11" id="KW-1185">Reference proteome</keyword>
<dbReference type="Pfam" id="PF02447">
    <property type="entry name" value="GntP_permease"/>
    <property type="match status" value="2"/>
</dbReference>
<keyword evidence="5 9" id="KW-1133">Transmembrane helix</keyword>
<feature type="compositionally biased region" description="Low complexity" evidence="8">
    <location>
        <begin position="311"/>
        <end position="323"/>
    </location>
</feature>
<feature type="compositionally biased region" description="Low complexity" evidence="8">
    <location>
        <begin position="275"/>
        <end position="303"/>
    </location>
</feature>
<evidence type="ECO:0000256" key="5">
    <source>
        <dbReference type="ARBA" id="ARBA00022989"/>
    </source>
</evidence>
<evidence type="ECO:0000256" key="4">
    <source>
        <dbReference type="ARBA" id="ARBA00022692"/>
    </source>
</evidence>
<keyword evidence="3" id="KW-1003">Cell membrane</keyword>
<keyword evidence="2" id="KW-0813">Transport</keyword>
<dbReference type="EMBL" id="MOMC01000063">
    <property type="protein sequence ID" value="ONH25128.1"/>
    <property type="molecule type" value="Genomic_DNA"/>
</dbReference>
<feature type="transmembrane region" description="Helical" evidence="9">
    <location>
        <begin position="192"/>
        <end position="216"/>
    </location>
</feature>
<dbReference type="OrthoDB" id="4325159at2"/>
<dbReference type="STRING" id="1834516.BL253_28300"/>
<dbReference type="Proteomes" id="UP000188929">
    <property type="component" value="Unassembled WGS sequence"/>
</dbReference>
<feature type="transmembrane region" description="Helical" evidence="9">
    <location>
        <begin position="20"/>
        <end position="37"/>
    </location>
</feature>
<comment type="similarity">
    <text evidence="7">Belongs to the GntP permease family.</text>
</comment>
<gene>
    <name evidence="10" type="ORF">BL253_28300</name>
</gene>
<dbReference type="PANTHER" id="PTHR30354">
    <property type="entry name" value="GNT FAMILY GLUCONATE TRANSPORTER"/>
    <property type="match status" value="1"/>
</dbReference>
<feature type="transmembrane region" description="Helical" evidence="9">
    <location>
        <begin position="335"/>
        <end position="355"/>
    </location>
</feature>
<dbReference type="InterPro" id="IPR003474">
    <property type="entry name" value="Glcn_transporter"/>
</dbReference>
<evidence type="ECO:0000256" key="9">
    <source>
        <dbReference type="SAM" id="Phobius"/>
    </source>
</evidence>
<dbReference type="GO" id="GO:0005886">
    <property type="term" value="C:plasma membrane"/>
    <property type="evidence" value="ECO:0007669"/>
    <property type="project" value="UniProtKB-SubCell"/>
</dbReference>
<feature type="transmembrane region" description="Helical" evidence="9">
    <location>
        <begin position="76"/>
        <end position="94"/>
    </location>
</feature>
<feature type="transmembrane region" description="Helical" evidence="9">
    <location>
        <begin position="375"/>
        <end position="396"/>
    </location>
</feature>
<feature type="transmembrane region" description="Helical" evidence="9">
    <location>
        <begin position="408"/>
        <end position="428"/>
    </location>
</feature>
<accession>A0A1V2I3M8</accession>
<evidence type="ECO:0000256" key="1">
    <source>
        <dbReference type="ARBA" id="ARBA00004651"/>
    </source>
</evidence>
<feature type="transmembrane region" description="Helical" evidence="9">
    <location>
        <begin position="43"/>
        <end position="64"/>
    </location>
</feature>
<feature type="transmembrane region" description="Helical" evidence="9">
    <location>
        <begin position="530"/>
        <end position="554"/>
    </location>
</feature>
<name>A0A1V2I3M8_9ACTN</name>
<dbReference type="GO" id="GO:0015128">
    <property type="term" value="F:gluconate transmembrane transporter activity"/>
    <property type="evidence" value="ECO:0007669"/>
    <property type="project" value="InterPro"/>
</dbReference>
<feature type="region of interest" description="Disordered" evidence="8">
    <location>
        <begin position="275"/>
        <end position="332"/>
    </location>
</feature>
<comment type="subcellular location">
    <subcellularLocation>
        <location evidence="1">Cell membrane</location>
        <topology evidence="1">Multi-pass membrane protein</topology>
    </subcellularLocation>
</comment>
<feature type="transmembrane region" description="Helical" evidence="9">
    <location>
        <begin position="154"/>
        <end position="172"/>
    </location>
</feature>
<sequence length="555" mass="55057">MTAAGQAAEKTAWDSHDTRLIVVALIGIGLIVALIVWAKLHPFLALVLGSAFVGLAGGVGLDSVIKNFETGVGSTLQEVGLLIALGAMLGKLLADSGGANRVIDTLLARASGRAIPWMMALVAVIIGLPMFFEIGLVLLLPVIVLVTQRSGLKLMRVAIPALAGLSALHGLVPPHPGPLLAISAVNAELGTTLALGVAVAVPTVVICGPLFSLLAARWVPVGPPAAAGGVDTDDAVAPARLPAPRQPAATPATASAAPASAAPASAAPASAAPASAAPASASTETTTTTSTATAASGVPSATPEAGPTAGPTSRSAAETASAPAPAPETHRQPSFGVTLATILFPVALMLGKALADIIDTDAKNPSQARMVFDFIGEPLAALTLAVLLAMVTFGYAVGFNGKDLSSKIGASVGPVAAVILIVGAGGGFKQSLIGAGVGDTVAKWANSAHISVLILGYLVAVALRLATGSATVATVTAAGIVAPLAVGLSPTHAALVALAIGTGSLFFSHVNDAGFWLVKELFGLTVQQTIKTWSVMETLVSAVGFGFVALLYAVT</sequence>
<keyword evidence="6 9" id="KW-0472">Membrane</keyword>